<gene>
    <name evidence="1" type="ORF">ACFQ03_18425</name>
</gene>
<organism evidence="1 2">
    <name type="scientific">Paenibacillus residui</name>
    <dbReference type="NCBI Taxonomy" id="629724"/>
    <lineage>
        <taxon>Bacteria</taxon>
        <taxon>Bacillati</taxon>
        <taxon>Bacillota</taxon>
        <taxon>Bacilli</taxon>
        <taxon>Bacillales</taxon>
        <taxon>Paenibacillaceae</taxon>
        <taxon>Paenibacillus</taxon>
    </lineage>
</organism>
<evidence type="ECO:0000313" key="1">
    <source>
        <dbReference type="EMBL" id="MFD0871120.1"/>
    </source>
</evidence>
<dbReference type="SUPFAM" id="SSF142906">
    <property type="entry name" value="YjbR-like"/>
    <property type="match status" value="1"/>
</dbReference>
<dbReference type="RefSeq" id="WP_144933927.1">
    <property type="nucleotide sequence ID" value="NZ_JBHTIU010000074.1"/>
</dbReference>
<proteinExistence type="predicted"/>
<dbReference type="InterPro" id="IPR038056">
    <property type="entry name" value="YjbR-like_sf"/>
</dbReference>
<dbReference type="EMBL" id="JBHTIU010000074">
    <property type="protein sequence ID" value="MFD0871120.1"/>
    <property type="molecule type" value="Genomic_DNA"/>
</dbReference>
<keyword evidence="2" id="KW-1185">Reference proteome</keyword>
<dbReference type="Gene3D" id="3.90.1150.30">
    <property type="match status" value="1"/>
</dbReference>
<accession>A0ABW3DD46</accession>
<comment type="caution">
    <text evidence="1">The sequence shown here is derived from an EMBL/GenBank/DDBJ whole genome shotgun (WGS) entry which is preliminary data.</text>
</comment>
<evidence type="ECO:0000313" key="2">
    <source>
        <dbReference type="Proteomes" id="UP001597120"/>
    </source>
</evidence>
<dbReference type="InterPro" id="IPR007351">
    <property type="entry name" value="YjbR"/>
</dbReference>
<dbReference type="InterPro" id="IPR058532">
    <property type="entry name" value="YjbR/MT2646/Rv2570-like"/>
</dbReference>
<dbReference type="PANTHER" id="PTHR35145">
    <property type="entry name" value="CYTOPLASMIC PROTEIN-RELATED"/>
    <property type="match status" value="1"/>
</dbReference>
<dbReference type="Proteomes" id="UP001597120">
    <property type="component" value="Unassembled WGS sequence"/>
</dbReference>
<keyword evidence="1" id="KW-0238">DNA-binding</keyword>
<reference evidence="2" key="1">
    <citation type="journal article" date="2019" name="Int. J. Syst. Evol. Microbiol.">
        <title>The Global Catalogue of Microorganisms (GCM) 10K type strain sequencing project: providing services to taxonomists for standard genome sequencing and annotation.</title>
        <authorList>
            <consortium name="The Broad Institute Genomics Platform"/>
            <consortium name="The Broad Institute Genome Sequencing Center for Infectious Disease"/>
            <person name="Wu L."/>
            <person name="Ma J."/>
        </authorList>
    </citation>
    <scope>NUCLEOTIDE SEQUENCE [LARGE SCALE GENOMIC DNA]</scope>
    <source>
        <strain evidence="2">CCUG 57263</strain>
    </source>
</reference>
<protein>
    <submittedName>
        <fullName evidence="1">MmcQ/YjbR family DNA-binding protein</fullName>
    </submittedName>
</protein>
<dbReference type="PANTHER" id="PTHR35145:SF1">
    <property type="entry name" value="CYTOPLASMIC PROTEIN"/>
    <property type="match status" value="1"/>
</dbReference>
<name>A0ABW3DD46_9BACL</name>
<dbReference type="Pfam" id="PF04237">
    <property type="entry name" value="YjbR"/>
    <property type="match status" value="1"/>
</dbReference>
<dbReference type="GO" id="GO:0003677">
    <property type="term" value="F:DNA binding"/>
    <property type="evidence" value="ECO:0007669"/>
    <property type="project" value="UniProtKB-KW"/>
</dbReference>
<sequence>MKEWIEYGLAKKGAFKDYPFGAQPLVLKVGTRMFALIDEEGNPGSMSLKCDPEMAHLLRQQHPSVRPGYHLNKQHWNTISLDGTVPEEDIKWMMDHSYELVVKGMKKSEARELGLL</sequence>